<dbReference type="RefSeq" id="WP_074929531.1">
    <property type="nucleotide sequence ID" value="NZ_FPBL01000022.1"/>
</dbReference>
<dbReference type="Proteomes" id="UP000183926">
    <property type="component" value="Unassembled WGS sequence"/>
</dbReference>
<dbReference type="InterPro" id="IPR022037">
    <property type="entry name" value="DUF3606"/>
</dbReference>
<dbReference type="Pfam" id="PF12244">
    <property type="entry name" value="DUF3606"/>
    <property type="match status" value="1"/>
</dbReference>
<evidence type="ECO:0000313" key="1">
    <source>
        <dbReference type="EMBL" id="SFU83381.1"/>
    </source>
</evidence>
<dbReference type="AlphaFoldDB" id="A0A1I7JE09"/>
<sequence>MSDDTRITEPHDKKRINIGQSYEVNYWKKKFGVSEDELVAAVNKVGTSVDEVEKYFKKN</sequence>
<name>A0A1I7JE09_9PROT</name>
<gene>
    <name evidence="1" type="ORF">SAMN05216339_12210</name>
</gene>
<evidence type="ECO:0008006" key="3">
    <source>
        <dbReference type="Google" id="ProtNLM"/>
    </source>
</evidence>
<evidence type="ECO:0000313" key="2">
    <source>
        <dbReference type="Proteomes" id="UP000183926"/>
    </source>
</evidence>
<accession>A0A1I7JE09</accession>
<reference evidence="1 2" key="1">
    <citation type="submission" date="2016-10" db="EMBL/GenBank/DDBJ databases">
        <authorList>
            <person name="de Groot N.N."/>
        </authorList>
    </citation>
    <scope>NUCLEOTIDE SEQUENCE [LARGE SCALE GENOMIC DNA]</scope>
    <source>
        <strain evidence="1 2">Nm24</strain>
    </source>
</reference>
<dbReference type="EMBL" id="FPBL01000022">
    <property type="protein sequence ID" value="SFU83381.1"/>
    <property type="molecule type" value="Genomic_DNA"/>
</dbReference>
<dbReference type="OrthoDB" id="7030114at2"/>
<organism evidence="1 2">
    <name type="scientific">Nitrosomonas eutropha</name>
    <dbReference type="NCBI Taxonomy" id="916"/>
    <lineage>
        <taxon>Bacteria</taxon>
        <taxon>Pseudomonadati</taxon>
        <taxon>Pseudomonadota</taxon>
        <taxon>Betaproteobacteria</taxon>
        <taxon>Nitrosomonadales</taxon>
        <taxon>Nitrosomonadaceae</taxon>
        <taxon>Nitrosomonas</taxon>
    </lineage>
</organism>
<protein>
    <recommendedName>
        <fullName evidence="3">DUF3606 domain-containing protein</fullName>
    </recommendedName>
</protein>
<proteinExistence type="predicted"/>